<name>A0A9D4THP4_CHLVU</name>
<dbReference type="Pfam" id="PF00294">
    <property type="entry name" value="PfkB"/>
    <property type="match status" value="1"/>
</dbReference>
<dbReference type="InterPro" id="IPR029056">
    <property type="entry name" value="Ribokinase-like"/>
</dbReference>
<dbReference type="EMBL" id="SIDB01000011">
    <property type="protein sequence ID" value="KAI3425929.1"/>
    <property type="molecule type" value="Genomic_DNA"/>
</dbReference>
<dbReference type="PANTHER" id="PTHR43085">
    <property type="entry name" value="HEXOKINASE FAMILY MEMBER"/>
    <property type="match status" value="1"/>
</dbReference>
<dbReference type="Gene3D" id="3.40.1190.20">
    <property type="match status" value="1"/>
</dbReference>
<dbReference type="PROSITE" id="PS00584">
    <property type="entry name" value="PFKB_KINASES_2"/>
    <property type="match status" value="1"/>
</dbReference>
<evidence type="ECO:0000313" key="8">
    <source>
        <dbReference type="Proteomes" id="UP001055712"/>
    </source>
</evidence>
<keyword evidence="8" id="KW-1185">Reference proteome</keyword>
<evidence type="ECO:0000259" key="6">
    <source>
        <dbReference type="Pfam" id="PF00294"/>
    </source>
</evidence>
<proteinExistence type="inferred from homology"/>
<keyword evidence="5" id="KW-0067">ATP-binding</keyword>
<gene>
    <name evidence="7" type="ORF">D9Q98_007901</name>
</gene>
<reference evidence="7" key="1">
    <citation type="journal article" date="2019" name="Plant J.">
        <title>Chlorella vulgaris genome assembly and annotation reveals the molecular basis for metabolic acclimation to high light conditions.</title>
        <authorList>
            <person name="Cecchin M."/>
            <person name="Marcolungo L."/>
            <person name="Rossato M."/>
            <person name="Girolomoni L."/>
            <person name="Cosentino E."/>
            <person name="Cuine S."/>
            <person name="Li-Beisson Y."/>
            <person name="Delledonne M."/>
            <person name="Ballottari M."/>
        </authorList>
    </citation>
    <scope>NUCLEOTIDE SEQUENCE</scope>
    <source>
        <strain evidence="7">211/11P</strain>
    </source>
</reference>
<sequence length="347" mass="36443">MSVKEAVKSRYVAAIGEALYDCLADQLGKPKEEVTSWTPYPGGAPANVAAGVARLGAGSLFISAIGQDELGDQFVALLQERGVDTSAVQRVSQPTRDVLVTRTEDGDRVFAGFGKAHTHEYGDCFLDPAALPVDKIKGADVLVSGTLGLAGGTTAEAMRKAVSLAKEGGRCCVVIDVNWRPVFWDDEAAAKEAVLQYCQQADVLKITDEEAEWLYGIPAADALEHPERVLEQCSSWKGVLVSAGEKGSAYAFHAPGGKMAMSGSVPVLSVKVADTTGAGDAYLSGFVYYMLLRSGLDSLVADPQNLRRAVQFATACGAFTCTKPGAIGAQPTVAEAEAMVSEHFGST</sequence>
<accession>A0A9D4THP4</accession>
<evidence type="ECO:0000256" key="2">
    <source>
        <dbReference type="ARBA" id="ARBA00022679"/>
    </source>
</evidence>
<evidence type="ECO:0000256" key="3">
    <source>
        <dbReference type="ARBA" id="ARBA00022741"/>
    </source>
</evidence>
<keyword evidence="4" id="KW-0418">Kinase</keyword>
<evidence type="ECO:0000256" key="1">
    <source>
        <dbReference type="ARBA" id="ARBA00010688"/>
    </source>
</evidence>
<evidence type="ECO:0000313" key="7">
    <source>
        <dbReference type="EMBL" id="KAI3425929.1"/>
    </source>
</evidence>
<comment type="similarity">
    <text evidence="1">Belongs to the carbohydrate kinase PfkB family.</text>
</comment>
<dbReference type="InterPro" id="IPR011611">
    <property type="entry name" value="PfkB_dom"/>
</dbReference>
<dbReference type="PROSITE" id="PS00583">
    <property type="entry name" value="PFKB_KINASES_1"/>
    <property type="match status" value="1"/>
</dbReference>
<dbReference type="InterPro" id="IPR002173">
    <property type="entry name" value="Carboh/pur_kinase_PfkB_CS"/>
</dbReference>
<organism evidence="7 8">
    <name type="scientific">Chlorella vulgaris</name>
    <name type="common">Green alga</name>
    <dbReference type="NCBI Taxonomy" id="3077"/>
    <lineage>
        <taxon>Eukaryota</taxon>
        <taxon>Viridiplantae</taxon>
        <taxon>Chlorophyta</taxon>
        <taxon>core chlorophytes</taxon>
        <taxon>Trebouxiophyceae</taxon>
        <taxon>Chlorellales</taxon>
        <taxon>Chlorellaceae</taxon>
        <taxon>Chlorella clade</taxon>
        <taxon>Chlorella</taxon>
    </lineage>
</organism>
<dbReference type="PANTHER" id="PTHR43085:SF1">
    <property type="entry name" value="PSEUDOURIDINE KINASE-RELATED"/>
    <property type="match status" value="1"/>
</dbReference>
<keyword evidence="3" id="KW-0547">Nucleotide-binding</keyword>
<dbReference type="CDD" id="cd01167">
    <property type="entry name" value="bac_FRK"/>
    <property type="match status" value="1"/>
</dbReference>
<evidence type="ECO:0000256" key="5">
    <source>
        <dbReference type="ARBA" id="ARBA00022840"/>
    </source>
</evidence>
<evidence type="ECO:0000256" key="4">
    <source>
        <dbReference type="ARBA" id="ARBA00022777"/>
    </source>
</evidence>
<dbReference type="InterPro" id="IPR050306">
    <property type="entry name" value="PfkB_Carbo_kinase"/>
</dbReference>
<dbReference type="AlphaFoldDB" id="A0A9D4THP4"/>
<comment type="caution">
    <text evidence="7">The sequence shown here is derived from an EMBL/GenBank/DDBJ whole genome shotgun (WGS) entry which is preliminary data.</text>
</comment>
<dbReference type="SUPFAM" id="SSF53613">
    <property type="entry name" value="Ribokinase-like"/>
    <property type="match status" value="1"/>
</dbReference>
<protein>
    <recommendedName>
        <fullName evidence="6">Carbohydrate kinase PfkB domain-containing protein</fullName>
    </recommendedName>
</protein>
<dbReference type="OrthoDB" id="415590at2759"/>
<dbReference type="GO" id="GO:0005524">
    <property type="term" value="F:ATP binding"/>
    <property type="evidence" value="ECO:0007669"/>
    <property type="project" value="UniProtKB-KW"/>
</dbReference>
<keyword evidence="2" id="KW-0808">Transferase</keyword>
<dbReference type="GO" id="GO:0016301">
    <property type="term" value="F:kinase activity"/>
    <property type="evidence" value="ECO:0007669"/>
    <property type="project" value="UniProtKB-KW"/>
</dbReference>
<dbReference type="Proteomes" id="UP001055712">
    <property type="component" value="Unassembled WGS sequence"/>
</dbReference>
<feature type="domain" description="Carbohydrate kinase PfkB" evidence="6">
    <location>
        <begin position="10"/>
        <end position="332"/>
    </location>
</feature>
<reference evidence="7" key="2">
    <citation type="submission" date="2020-11" db="EMBL/GenBank/DDBJ databases">
        <authorList>
            <person name="Cecchin M."/>
            <person name="Marcolungo L."/>
            <person name="Rossato M."/>
            <person name="Girolomoni L."/>
            <person name="Cosentino E."/>
            <person name="Cuine S."/>
            <person name="Li-Beisson Y."/>
            <person name="Delledonne M."/>
            <person name="Ballottari M."/>
        </authorList>
    </citation>
    <scope>NUCLEOTIDE SEQUENCE</scope>
    <source>
        <strain evidence="7">211/11P</strain>
        <tissue evidence="7">Whole cell</tissue>
    </source>
</reference>